<keyword evidence="6 7" id="KW-0961">Cell wall biogenesis/degradation</keyword>
<evidence type="ECO:0000256" key="3">
    <source>
        <dbReference type="ARBA" id="ARBA00022679"/>
    </source>
</evidence>
<dbReference type="Pfam" id="PF20142">
    <property type="entry name" value="Scaffold"/>
    <property type="match status" value="1"/>
</dbReference>
<evidence type="ECO:0000256" key="5">
    <source>
        <dbReference type="ARBA" id="ARBA00022984"/>
    </source>
</evidence>
<dbReference type="GO" id="GO:0009252">
    <property type="term" value="P:peptidoglycan biosynthetic process"/>
    <property type="evidence" value="ECO:0007669"/>
    <property type="project" value="UniProtKB-UniPathway"/>
</dbReference>
<evidence type="ECO:0000259" key="9">
    <source>
        <dbReference type="PROSITE" id="PS52029"/>
    </source>
</evidence>
<comment type="pathway">
    <text evidence="1 7">Cell wall biogenesis; peptidoglycan biosynthesis.</text>
</comment>
<keyword evidence="11" id="KW-1185">Reference proteome</keyword>
<dbReference type="InterPro" id="IPR005490">
    <property type="entry name" value="LD_TPept_cat_dom"/>
</dbReference>
<evidence type="ECO:0000313" key="10">
    <source>
        <dbReference type="EMBL" id="AWI50890.1"/>
    </source>
</evidence>
<dbReference type="KEGG" id="apor:DDU33_05080"/>
<dbReference type="GO" id="GO:0016740">
    <property type="term" value="F:transferase activity"/>
    <property type="evidence" value="ECO:0007669"/>
    <property type="project" value="UniProtKB-KW"/>
</dbReference>
<dbReference type="AlphaFoldDB" id="A0A2U8FIR5"/>
<dbReference type="InterPro" id="IPR038063">
    <property type="entry name" value="Transpep_catalytic_dom"/>
</dbReference>
<dbReference type="SUPFAM" id="SSF141523">
    <property type="entry name" value="L,D-transpeptidase catalytic domain-like"/>
    <property type="match status" value="1"/>
</dbReference>
<dbReference type="PANTHER" id="PTHR41533">
    <property type="entry name" value="L,D-TRANSPEPTIDASE HI_1667-RELATED"/>
    <property type="match status" value="1"/>
</dbReference>
<feature type="active site" description="Proton donor/acceptor" evidence="7">
    <location>
        <position position="433"/>
    </location>
</feature>
<evidence type="ECO:0000256" key="7">
    <source>
        <dbReference type="PROSITE-ProRule" id="PRU01373"/>
    </source>
</evidence>
<accession>A0A2U8FIR5</accession>
<evidence type="ECO:0000256" key="6">
    <source>
        <dbReference type="ARBA" id="ARBA00023316"/>
    </source>
</evidence>
<dbReference type="UniPathway" id="UPA00219"/>
<feature type="active site" description="Nucleophile" evidence="7">
    <location>
        <position position="452"/>
    </location>
</feature>
<comment type="similarity">
    <text evidence="2">Belongs to the YkuD family.</text>
</comment>
<dbReference type="GO" id="GO:0008360">
    <property type="term" value="P:regulation of cell shape"/>
    <property type="evidence" value="ECO:0007669"/>
    <property type="project" value="UniProtKB-UniRule"/>
</dbReference>
<gene>
    <name evidence="10" type="ORF">DDU33_05080</name>
</gene>
<keyword evidence="5 7" id="KW-0573">Peptidoglycan synthesis</keyword>
<evidence type="ECO:0000256" key="8">
    <source>
        <dbReference type="SAM" id="SignalP"/>
    </source>
</evidence>
<keyword evidence="4 7" id="KW-0133">Cell shape</keyword>
<dbReference type="EMBL" id="CP029206">
    <property type="protein sequence ID" value="AWI50890.1"/>
    <property type="molecule type" value="Genomic_DNA"/>
</dbReference>
<reference evidence="11" key="1">
    <citation type="submission" date="2018-05" db="EMBL/GenBank/DDBJ databases">
        <title>Complete genome sequence of Actinobacillus porcitonsillarum reference strain 9953L55 (CCUG 46996).</title>
        <authorList>
            <person name="Dona V."/>
            <person name="Perreten V."/>
        </authorList>
    </citation>
    <scope>NUCLEOTIDE SEQUENCE [LARGE SCALE GENOMIC DNA]</scope>
    <source>
        <strain evidence="11">9953L55</strain>
    </source>
</reference>
<keyword evidence="3" id="KW-0808">Transferase</keyword>
<dbReference type="Proteomes" id="UP000244920">
    <property type="component" value="Chromosome"/>
</dbReference>
<evidence type="ECO:0000256" key="2">
    <source>
        <dbReference type="ARBA" id="ARBA00005992"/>
    </source>
</evidence>
<feature type="domain" description="L,D-TPase catalytic" evidence="9">
    <location>
        <begin position="300"/>
        <end position="482"/>
    </location>
</feature>
<dbReference type="PROSITE" id="PS52029">
    <property type="entry name" value="LD_TPASE"/>
    <property type="match status" value="1"/>
</dbReference>
<dbReference type="InterPro" id="IPR045380">
    <property type="entry name" value="LD_TPept_scaffold_dom"/>
</dbReference>
<organism evidence="10 11">
    <name type="scientific">Actinobacillus porcitonsillarum</name>
    <dbReference type="NCBI Taxonomy" id="189834"/>
    <lineage>
        <taxon>Bacteria</taxon>
        <taxon>Pseudomonadati</taxon>
        <taxon>Pseudomonadota</taxon>
        <taxon>Gammaproteobacteria</taxon>
        <taxon>Pasteurellales</taxon>
        <taxon>Pasteurellaceae</taxon>
        <taxon>Actinobacillus</taxon>
    </lineage>
</organism>
<dbReference type="RefSeq" id="WP_108923511.1">
    <property type="nucleotide sequence ID" value="NZ_CP029206.1"/>
</dbReference>
<evidence type="ECO:0000256" key="4">
    <source>
        <dbReference type="ARBA" id="ARBA00022960"/>
    </source>
</evidence>
<dbReference type="PANTHER" id="PTHR41533:SF1">
    <property type="entry name" value="L,D-TRANSPEPTIDASE YCBB-RELATED"/>
    <property type="match status" value="1"/>
</dbReference>
<feature type="chain" id="PRO_5016010708" evidence="8">
    <location>
        <begin position="20"/>
        <end position="537"/>
    </location>
</feature>
<evidence type="ECO:0000256" key="1">
    <source>
        <dbReference type="ARBA" id="ARBA00004752"/>
    </source>
</evidence>
<dbReference type="Pfam" id="PF03734">
    <property type="entry name" value="YkuD"/>
    <property type="match status" value="1"/>
</dbReference>
<proteinExistence type="inferred from homology"/>
<dbReference type="Gene3D" id="2.40.440.10">
    <property type="entry name" value="L,D-transpeptidase catalytic domain-like"/>
    <property type="match status" value="1"/>
</dbReference>
<feature type="signal peptide" evidence="8">
    <location>
        <begin position="1"/>
        <end position="19"/>
    </location>
</feature>
<sequence>MNKIKLLPLMMALSSVAIAETSSQTNMSAEQTSTAVVNVPTVPQTAPVSQPIHDGVLPQLSFEAQQARAAELSKRADYAYEQEQIRQEQARKLAAAEQKVKQTVGNNDLLLSSTTSKVYLDNDFSPMWNDKSATRQFLKEYAAFAASGVSPKSAKALQQILNQPEGLARDMLLTDSFLDYLYYNKNVYRNANNWLYNLGSYSPKAPSGEQIASWVKSVKSGSSGQFVANLVPRNHIYQETVQRLFVMSPGASTSTKKATKGKSKNVAATPVDEVAATGSSSFYKLALNAQRLRIIPSFNNGIFVNIPSYQLYYFRDGQLALQSKVIVGREDRRTPVMYSKLSNVVVNPPWNVPTSILTKDIVPKLARNPGIADSLSYEILDGSGNKVNPRSVNWSQYLNAKSIPYRIRQKAGDDSALGRYKFNMPSSDAIYLHDTPNHGLFSRTDRALSSGCVRVAKSSELASILLKEAGWSAEKQQSVLASKKTTSANIRSDNPVYLYYVTSWVEGGKVYTLPDIYKLDNSIPKTSISWNKVKNVI</sequence>
<dbReference type="GO" id="GO:0071555">
    <property type="term" value="P:cell wall organization"/>
    <property type="evidence" value="ECO:0007669"/>
    <property type="project" value="UniProtKB-UniRule"/>
</dbReference>
<keyword evidence="8" id="KW-0732">Signal</keyword>
<dbReference type="GO" id="GO:0004180">
    <property type="term" value="F:carboxypeptidase activity"/>
    <property type="evidence" value="ECO:0007669"/>
    <property type="project" value="UniProtKB-ARBA"/>
</dbReference>
<protein>
    <submittedName>
        <fullName evidence="10">L,D-transpeptidase</fullName>
    </submittedName>
</protein>
<dbReference type="CDD" id="cd16913">
    <property type="entry name" value="YkuD_like"/>
    <property type="match status" value="1"/>
</dbReference>
<dbReference type="InterPro" id="IPR052905">
    <property type="entry name" value="LD-transpeptidase_YkuD-like"/>
</dbReference>
<evidence type="ECO:0000313" key="11">
    <source>
        <dbReference type="Proteomes" id="UP000244920"/>
    </source>
</evidence>
<name>A0A2U8FIR5_9PAST</name>